<keyword evidence="1" id="KW-0328">Glycosyltransferase</keyword>
<name>A0ABT4KNM3_9HYPH</name>
<organism evidence="1 2">
    <name type="scientific">Sinorhizobium psoraleae</name>
    <dbReference type="NCBI Taxonomy" id="520838"/>
    <lineage>
        <taxon>Bacteria</taxon>
        <taxon>Pseudomonadati</taxon>
        <taxon>Pseudomonadota</taxon>
        <taxon>Alphaproteobacteria</taxon>
        <taxon>Hyphomicrobiales</taxon>
        <taxon>Rhizobiaceae</taxon>
        <taxon>Sinorhizobium/Ensifer group</taxon>
        <taxon>Sinorhizobium</taxon>
    </lineage>
</organism>
<protein>
    <submittedName>
        <fullName evidence="1">Phosphoribosyltransferase</fullName>
    </submittedName>
</protein>
<accession>A0ABT4KNM3</accession>
<dbReference type="Proteomes" id="UP001079430">
    <property type="component" value="Unassembled WGS sequence"/>
</dbReference>
<gene>
    <name evidence="1" type="ORF">O3W52_27495</name>
</gene>
<dbReference type="SUPFAM" id="SSF53271">
    <property type="entry name" value="PRTase-like"/>
    <property type="match status" value="1"/>
</dbReference>
<dbReference type="CDD" id="cd06223">
    <property type="entry name" value="PRTases_typeI"/>
    <property type="match status" value="1"/>
</dbReference>
<dbReference type="InterPro" id="IPR000836">
    <property type="entry name" value="PRTase_dom"/>
</dbReference>
<evidence type="ECO:0000313" key="2">
    <source>
        <dbReference type="Proteomes" id="UP001079430"/>
    </source>
</evidence>
<comment type="caution">
    <text evidence="1">The sequence shown here is derived from an EMBL/GenBank/DDBJ whole genome shotgun (WGS) entry which is preliminary data.</text>
</comment>
<proteinExistence type="predicted"/>
<dbReference type="InterPro" id="IPR029057">
    <property type="entry name" value="PRTase-like"/>
</dbReference>
<keyword evidence="1" id="KW-0808">Transferase</keyword>
<dbReference type="EMBL" id="JAPVOI010000005">
    <property type="protein sequence ID" value="MCZ4093565.1"/>
    <property type="molecule type" value="Genomic_DNA"/>
</dbReference>
<reference evidence="1" key="1">
    <citation type="submission" date="2022-10" db="EMBL/GenBank/DDBJ databases">
        <title>Whole genome sequencing of three plant growth promoting bacteria isolated from Vachellia tortilis subsp. raddiana in Morocco.</title>
        <authorList>
            <person name="Hnini M."/>
            <person name="Zouagui R."/>
            <person name="Zouagui H."/>
            <person name="Chemao Elfihri M.-W."/>
            <person name="Ibrahimi A."/>
            <person name="Sbabou L."/>
            <person name="Aurag J."/>
        </authorList>
    </citation>
    <scope>NUCLEOTIDE SEQUENCE</scope>
    <source>
        <strain evidence="1">LMR678</strain>
    </source>
</reference>
<dbReference type="RefSeq" id="WP_269285353.1">
    <property type="nucleotide sequence ID" value="NZ_JAPVOI010000005.1"/>
</dbReference>
<dbReference type="GO" id="GO:0016757">
    <property type="term" value="F:glycosyltransferase activity"/>
    <property type="evidence" value="ECO:0007669"/>
    <property type="project" value="UniProtKB-KW"/>
</dbReference>
<keyword evidence="2" id="KW-1185">Reference proteome</keyword>
<evidence type="ECO:0000313" key="1">
    <source>
        <dbReference type="EMBL" id="MCZ4093565.1"/>
    </source>
</evidence>
<sequence length="123" mass="13576">MIKNKLSFSEFNTLAAKLAAELDRIYKPDIDRVLKIYAIPRGGVPAALAVAQHIPLLLVDGPEQADLFIDDILDGGATRDKWKHDWPEKNSTRSLTNKLDAAPQAGSCSHGRAMLWARSVRVL</sequence>